<name>R7Q2H2_CHOCR</name>
<accession>R7Q2H2</accession>
<keyword evidence="2" id="KW-1185">Reference proteome</keyword>
<gene>
    <name evidence="1" type="ORF">CHC_T00008018001</name>
</gene>
<dbReference type="AlphaFoldDB" id="R7Q2H2"/>
<proteinExistence type="predicted"/>
<reference evidence="2" key="1">
    <citation type="journal article" date="2013" name="Proc. Natl. Acad. Sci. U.S.A.">
        <title>Genome structure and metabolic features in the red seaweed Chondrus crispus shed light on evolution of the Archaeplastida.</title>
        <authorList>
            <person name="Collen J."/>
            <person name="Porcel B."/>
            <person name="Carre W."/>
            <person name="Ball S.G."/>
            <person name="Chaparro C."/>
            <person name="Tonon T."/>
            <person name="Barbeyron T."/>
            <person name="Michel G."/>
            <person name="Noel B."/>
            <person name="Valentin K."/>
            <person name="Elias M."/>
            <person name="Artiguenave F."/>
            <person name="Arun A."/>
            <person name="Aury J.M."/>
            <person name="Barbosa-Neto J.F."/>
            <person name="Bothwell J.H."/>
            <person name="Bouget F.Y."/>
            <person name="Brillet L."/>
            <person name="Cabello-Hurtado F."/>
            <person name="Capella-Gutierrez S."/>
            <person name="Charrier B."/>
            <person name="Cladiere L."/>
            <person name="Cock J.M."/>
            <person name="Coelho S.M."/>
            <person name="Colleoni C."/>
            <person name="Czjzek M."/>
            <person name="Da Silva C."/>
            <person name="Delage L."/>
            <person name="Denoeud F."/>
            <person name="Deschamps P."/>
            <person name="Dittami S.M."/>
            <person name="Gabaldon T."/>
            <person name="Gachon C.M."/>
            <person name="Groisillier A."/>
            <person name="Herve C."/>
            <person name="Jabbari K."/>
            <person name="Katinka M."/>
            <person name="Kloareg B."/>
            <person name="Kowalczyk N."/>
            <person name="Labadie K."/>
            <person name="Leblanc C."/>
            <person name="Lopez P.J."/>
            <person name="McLachlan D.H."/>
            <person name="Meslet-Cladiere L."/>
            <person name="Moustafa A."/>
            <person name="Nehr Z."/>
            <person name="Nyvall Collen P."/>
            <person name="Panaud O."/>
            <person name="Partensky F."/>
            <person name="Poulain J."/>
            <person name="Rensing S.A."/>
            <person name="Rousvoal S."/>
            <person name="Samson G."/>
            <person name="Symeonidi A."/>
            <person name="Weissenbach J."/>
            <person name="Zambounis A."/>
            <person name="Wincker P."/>
            <person name="Boyen C."/>
        </authorList>
    </citation>
    <scope>NUCLEOTIDE SEQUENCE [LARGE SCALE GENOMIC DNA]</scope>
    <source>
        <strain evidence="2">cv. Stackhouse</strain>
    </source>
</reference>
<protein>
    <submittedName>
        <fullName evidence="1">Uncharacterized protein</fullName>
    </submittedName>
</protein>
<dbReference type="Proteomes" id="UP000012073">
    <property type="component" value="Unassembled WGS sequence"/>
</dbReference>
<evidence type="ECO:0000313" key="1">
    <source>
        <dbReference type="EMBL" id="CDF32249.1"/>
    </source>
</evidence>
<dbReference type="GeneID" id="17319631"/>
<dbReference type="Gramene" id="CDF32249">
    <property type="protein sequence ID" value="CDF32249"/>
    <property type="gene ID" value="CHC_T00008018001"/>
</dbReference>
<dbReference type="RefSeq" id="XP_005711914.1">
    <property type="nucleotide sequence ID" value="XM_005711857.1"/>
</dbReference>
<evidence type="ECO:0000313" key="2">
    <source>
        <dbReference type="Proteomes" id="UP000012073"/>
    </source>
</evidence>
<dbReference type="EMBL" id="HG001461">
    <property type="protein sequence ID" value="CDF32249.1"/>
    <property type="molecule type" value="Genomic_DNA"/>
</dbReference>
<sequence length="91" mass="10520">MHLRLRDVPPPPPVRVEQGQRVIKSLHGGPVRFPLHFLQGRATDFALKRLESRGHGERGIWEFVNYCHSERFVGVDNLRECLVVGHVEHCF</sequence>
<dbReference type="KEGG" id="ccp:CHC_T00008018001"/>
<organism evidence="1 2">
    <name type="scientific">Chondrus crispus</name>
    <name type="common">Carrageen Irish moss</name>
    <name type="synonym">Polymorpha crispa</name>
    <dbReference type="NCBI Taxonomy" id="2769"/>
    <lineage>
        <taxon>Eukaryota</taxon>
        <taxon>Rhodophyta</taxon>
        <taxon>Florideophyceae</taxon>
        <taxon>Rhodymeniophycidae</taxon>
        <taxon>Gigartinales</taxon>
        <taxon>Gigartinaceae</taxon>
        <taxon>Chondrus</taxon>
    </lineage>
</organism>